<dbReference type="AlphaFoldDB" id="A0AAE3JCF1"/>
<proteinExistence type="predicted"/>
<accession>A0AAE3JCF1</accession>
<comment type="caution">
    <text evidence="1">The sequence shown here is derived from an EMBL/GenBank/DDBJ whole genome shotgun (WGS) entry which is preliminary data.</text>
</comment>
<dbReference type="Proteomes" id="UP001198200">
    <property type="component" value="Unassembled WGS sequence"/>
</dbReference>
<dbReference type="EMBL" id="JAJEQN010000017">
    <property type="protein sequence ID" value="MCC2221573.1"/>
    <property type="molecule type" value="Genomic_DNA"/>
</dbReference>
<evidence type="ECO:0000313" key="1">
    <source>
        <dbReference type="EMBL" id="MCC2221573.1"/>
    </source>
</evidence>
<gene>
    <name evidence="1" type="ORF">LKD48_07990</name>
</gene>
<reference evidence="1 2" key="1">
    <citation type="submission" date="2021-10" db="EMBL/GenBank/DDBJ databases">
        <title>Anaerobic single-cell dispensing facilitates the cultivation of human gut bacteria.</title>
        <authorList>
            <person name="Afrizal A."/>
        </authorList>
    </citation>
    <scope>NUCLEOTIDE SEQUENCE [LARGE SCALE GENOMIC DNA]</scope>
    <source>
        <strain evidence="1 2">CLA-AA-H224</strain>
    </source>
</reference>
<sequence length="130" mass="15010">MQIYSMYYLIPDEGVTKYDCYQTDGNYISSIPYGNAKTIIDNTMVSDGFNLPSGEREMIVWNSPYGLCAYSRTYKDYYPWYSVDESGNSIENYPDVSQMPYELNEDDIRQELEILGLPENIVVPTSNKTE</sequence>
<protein>
    <submittedName>
        <fullName evidence="1">Uncharacterized protein</fullName>
    </submittedName>
</protein>
<dbReference type="RefSeq" id="WP_308731690.1">
    <property type="nucleotide sequence ID" value="NZ_JAJEQN010000017.1"/>
</dbReference>
<keyword evidence="2" id="KW-1185">Reference proteome</keyword>
<name>A0AAE3JCF1_9FIRM</name>
<evidence type="ECO:0000313" key="2">
    <source>
        <dbReference type="Proteomes" id="UP001198200"/>
    </source>
</evidence>
<organism evidence="1 2">
    <name type="scientific">Anthropogastromicrobium aceti</name>
    <dbReference type="NCBI Taxonomy" id="2981768"/>
    <lineage>
        <taxon>Bacteria</taxon>
        <taxon>Bacillati</taxon>
        <taxon>Bacillota</taxon>
        <taxon>Clostridia</taxon>
        <taxon>Lachnospirales</taxon>
        <taxon>Lachnospiraceae</taxon>
        <taxon>Anthropogastromicrobium</taxon>
    </lineage>
</organism>